<accession>A0A1M5Z1H6</accession>
<dbReference type="EMBL" id="FQXU01000007">
    <property type="protein sequence ID" value="SHI18004.1"/>
    <property type="molecule type" value="Genomic_DNA"/>
</dbReference>
<evidence type="ECO:0000256" key="1">
    <source>
        <dbReference type="ARBA" id="ARBA00007228"/>
    </source>
</evidence>
<dbReference type="GO" id="GO:0005737">
    <property type="term" value="C:cytoplasm"/>
    <property type="evidence" value="ECO:0007669"/>
    <property type="project" value="UniProtKB-ARBA"/>
</dbReference>
<protein>
    <submittedName>
        <fullName evidence="5">RNA methyltransferase, TrmH family</fullName>
    </submittedName>
</protein>
<dbReference type="Gene3D" id="3.30.1330.30">
    <property type="match status" value="1"/>
</dbReference>
<keyword evidence="3 5" id="KW-0808">Transferase</keyword>
<dbReference type="InterPro" id="IPR051259">
    <property type="entry name" value="rRNA_Methyltransferase"/>
</dbReference>
<dbReference type="SMART" id="SM00967">
    <property type="entry name" value="SpoU_sub_bind"/>
    <property type="match status" value="1"/>
</dbReference>
<dbReference type="SUPFAM" id="SSF75217">
    <property type="entry name" value="alpha/beta knot"/>
    <property type="match status" value="1"/>
</dbReference>
<dbReference type="AlphaFoldDB" id="A0A1M5Z1H6"/>
<evidence type="ECO:0000256" key="2">
    <source>
        <dbReference type="ARBA" id="ARBA00022603"/>
    </source>
</evidence>
<evidence type="ECO:0000259" key="4">
    <source>
        <dbReference type="SMART" id="SM00967"/>
    </source>
</evidence>
<dbReference type="InterPro" id="IPR029026">
    <property type="entry name" value="tRNA_m1G_MTases_N"/>
</dbReference>
<evidence type="ECO:0000313" key="5">
    <source>
        <dbReference type="EMBL" id="SHI18004.1"/>
    </source>
</evidence>
<dbReference type="Pfam" id="PF00588">
    <property type="entry name" value="SpoU_methylase"/>
    <property type="match status" value="1"/>
</dbReference>
<dbReference type="InterPro" id="IPR053888">
    <property type="entry name" value="MRM3-like_sub_bind"/>
</dbReference>
<dbReference type="RefSeq" id="WP_073019834.1">
    <property type="nucleotide sequence ID" value="NZ_FQXU01000007.1"/>
</dbReference>
<feature type="domain" description="RNA 2-O ribose methyltransferase substrate binding" evidence="4">
    <location>
        <begin position="31"/>
        <end position="105"/>
    </location>
</feature>
<dbReference type="Gene3D" id="3.40.1280.10">
    <property type="match status" value="1"/>
</dbReference>
<proteinExistence type="inferred from homology"/>
<dbReference type="SUPFAM" id="SSF55315">
    <property type="entry name" value="L30e-like"/>
    <property type="match status" value="1"/>
</dbReference>
<evidence type="ECO:0000256" key="3">
    <source>
        <dbReference type="ARBA" id="ARBA00022679"/>
    </source>
</evidence>
<dbReference type="GO" id="GO:0003723">
    <property type="term" value="F:RNA binding"/>
    <property type="evidence" value="ECO:0007669"/>
    <property type="project" value="InterPro"/>
</dbReference>
<dbReference type="InterPro" id="IPR001537">
    <property type="entry name" value="SpoU_MeTrfase"/>
</dbReference>
<keyword evidence="2 5" id="KW-0489">Methyltransferase</keyword>
<name>A0A1M5Z1H6_9CLOT</name>
<reference evidence="5 6" key="1">
    <citation type="submission" date="2016-11" db="EMBL/GenBank/DDBJ databases">
        <authorList>
            <person name="Jaros S."/>
            <person name="Januszkiewicz K."/>
            <person name="Wedrychowicz H."/>
        </authorList>
    </citation>
    <scope>NUCLEOTIDE SEQUENCE [LARGE SCALE GENOMIC DNA]</scope>
    <source>
        <strain evidence="5 6">DSM 6191</strain>
    </source>
</reference>
<dbReference type="Proteomes" id="UP000184241">
    <property type="component" value="Unassembled WGS sequence"/>
</dbReference>
<dbReference type="InterPro" id="IPR029064">
    <property type="entry name" value="Ribosomal_eL30-like_sf"/>
</dbReference>
<dbReference type="InterPro" id="IPR029028">
    <property type="entry name" value="Alpha/beta_knot_MTases"/>
</dbReference>
<dbReference type="PANTHER" id="PTHR43191:SF2">
    <property type="entry name" value="RRNA METHYLTRANSFERASE 3, MITOCHONDRIAL"/>
    <property type="match status" value="1"/>
</dbReference>
<dbReference type="Pfam" id="PF22435">
    <property type="entry name" value="MRM3-like_sub_bind"/>
    <property type="match status" value="1"/>
</dbReference>
<evidence type="ECO:0000313" key="6">
    <source>
        <dbReference type="Proteomes" id="UP000184241"/>
    </source>
</evidence>
<dbReference type="CDD" id="cd18095">
    <property type="entry name" value="SpoU-like_rRNA-MTase"/>
    <property type="match status" value="1"/>
</dbReference>
<dbReference type="InterPro" id="IPR013123">
    <property type="entry name" value="SpoU_subst-bd"/>
</dbReference>
<organism evidence="5 6">
    <name type="scientific">Clostridium intestinale DSM 6191</name>
    <dbReference type="NCBI Taxonomy" id="1121320"/>
    <lineage>
        <taxon>Bacteria</taxon>
        <taxon>Bacillati</taxon>
        <taxon>Bacillota</taxon>
        <taxon>Clostridia</taxon>
        <taxon>Eubacteriales</taxon>
        <taxon>Clostridiaceae</taxon>
        <taxon>Clostridium</taxon>
    </lineage>
</organism>
<dbReference type="PANTHER" id="PTHR43191">
    <property type="entry name" value="RRNA METHYLTRANSFERASE 3"/>
    <property type="match status" value="1"/>
</dbReference>
<sequence length="266" mass="29507">MIKIESKDNAIFKDAKKLKTKKERKARGSFLVEGFRFLSEAFYEGCKVEAIFIVEKEIHKLHEYINEEKLVNTKVYGISENLLSELSDTETPQGVVGIVSINNIKNVNNTDNFYVLCDMVQDPGNLGTIIRTSHAAGASGVILTKGTVDPYNSKTLRATMGSIFHIPIIEDNELDFIKELKEKGYSILAASLEGENNFFEEDLTNNLVICVGNEGNGLSDCIYSLSDIKVKIPMPGNAESLNVSTAAGIMIYERVRQKSLINNKIS</sequence>
<dbReference type="GO" id="GO:0006396">
    <property type="term" value="P:RNA processing"/>
    <property type="evidence" value="ECO:0007669"/>
    <property type="project" value="InterPro"/>
</dbReference>
<dbReference type="GO" id="GO:0032259">
    <property type="term" value="P:methylation"/>
    <property type="evidence" value="ECO:0007669"/>
    <property type="project" value="UniProtKB-KW"/>
</dbReference>
<dbReference type="GO" id="GO:0008173">
    <property type="term" value="F:RNA methyltransferase activity"/>
    <property type="evidence" value="ECO:0007669"/>
    <property type="project" value="InterPro"/>
</dbReference>
<gene>
    <name evidence="5" type="ORF">SAMN02745941_02443</name>
</gene>
<comment type="similarity">
    <text evidence="1">Belongs to the class IV-like SAM-binding methyltransferase superfamily. RNA methyltransferase TrmH family.</text>
</comment>